<accession>A0A5P1EMF5</accession>
<dbReference type="Proteomes" id="UP000243459">
    <property type="component" value="Chromosome 6"/>
</dbReference>
<organism evidence="2 3">
    <name type="scientific">Asparagus officinalis</name>
    <name type="common">Garden asparagus</name>
    <dbReference type="NCBI Taxonomy" id="4686"/>
    <lineage>
        <taxon>Eukaryota</taxon>
        <taxon>Viridiplantae</taxon>
        <taxon>Streptophyta</taxon>
        <taxon>Embryophyta</taxon>
        <taxon>Tracheophyta</taxon>
        <taxon>Spermatophyta</taxon>
        <taxon>Magnoliopsida</taxon>
        <taxon>Liliopsida</taxon>
        <taxon>Asparagales</taxon>
        <taxon>Asparagaceae</taxon>
        <taxon>Asparagoideae</taxon>
        <taxon>Asparagus</taxon>
    </lineage>
</organism>
<name>A0A5P1EMF5_ASPOF</name>
<gene>
    <name evidence="2" type="ORF">A4U43_C06F17180</name>
</gene>
<feature type="region of interest" description="Disordered" evidence="1">
    <location>
        <begin position="19"/>
        <end position="39"/>
    </location>
</feature>
<protein>
    <submittedName>
        <fullName evidence="2">Uncharacterized protein</fullName>
    </submittedName>
</protein>
<keyword evidence="3" id="KW-1185">Reference proteome</keyword>
<proteinExistence type="predicted"/>
<dbReference type="AlphaFoldDB" id="A0A5P1EMF5"/>
<evidence type="ECO:0000313" key="3">
    <source>
        <dbReference type="Proteomes" id="UP000243459"/>
    </source>
</evidence>
<sequence length="180" mass="19397">MAHVLETLTSRVVEIQSEEADEAGVVTGGEEEADDRESATTHIPLRPLQVLQSLMLICSVLQMELLEEWQLEPAMVLGGRPAVQRVVSRVAASEFAQGMRGQGSVSDEELRAWKGFVVGAQGGGARRSRRGRKENEGAGRLQVGTARTTGGGRSFEARRSSPAALWAVDDPVRSSGRVRC</sequence>
<dbReference type="EMBL" id="CM007386">
    <property type="protein sequence ID" value="ONK67188.1"/>
    <property type="molecule type" value="Genomic_DNA"/>
</dbReference>
<reference evidence="3" key="1">
    <citation type="journal article" date="2017" name="Nat. Commun.">
        <title>The asparagus genome sheds light on the origin and evolution of a young Y chromosome.</title>
        <authorList>
            <person name="Harkess A."/>
            <person name="Zhou J."/>
            <person name="Xu C."/>
            <person name="Bowers J.E."/>
            <person name="Van der Hulst R."/>
            <person name="Ayyampalayam S."/>
            <person name="Mercati F."/>
            <person name="Riccardi P."/>
            <person name="McKain M.R."/>
            <person name="Kakrana A."/>
            <person name="Tang H."/>
            <person name="Ray J."/>
            <person name="Groenendijk J."/>
            <person name="Arikit S."/>
            <person name="Mathioni S.M."/>
            <person name="Nakano M."/>
            <person name="Shan H."/>
            <person name="Telgmann-Rauber A."/>
            <person name="Kanno A."/>
            <person name="Yue Z."/>
            <person name="Chen H."/>
            <person name="Li W."/>
            <person name="Chen Y."/>
            <person name="Xu X."/>
            <person name="Zhang Y."/>
            <person name="Luo S."/>
            <person name="Chen H."/>
            <person name="Gao J."/>
            <person name="Mao Z."/>
            <person name="Pires J.C."/>
            <person name="Luo M."/>
            <person name="Kudrna D."/>
            <person name="Wing R.A."/>
            <person name="Meyers B.C."/>
            <person name="Yi K."/>
            <person name="Kong H."/>
            <person name="Lavrijsen P."/>
            <person name="Sunseri F."/>
            <person name="Falavigna A."/>
            <person name="Ye Y."/>
            <person name="Leebens-Mack J.H."/>
            <person name="Chen G."/>
        </authorList>
    </citation>
    <scope>NUCLEOTIDE SEQUENCE [LARGE SCALE GENOMIC DNA]</scope>
    <source>
        <strain evidence="3">cv. DH0086</strain>
    </source>
</reference>
<evidence type="ECO:0000313" key="2">
    <source>
        <dbReference type="EMBL" id="ONK67188.1"/>
    </source>
</evidence>
<evidence type="ECO:0000256" key="1">
    <source>
        <dbReference type="SAM" id="MobiDB-lite"/>
    </source>
</evidence>
<dbReference type="Gramene" id="ONK67188">
    <property type="protein sequence ID" value="ONK67188"/>
    <property type="gene ID" value="A4U43_C06F17180"/>
</dbReference>